<feature type="region of interest" description="Disordered" evidence="1">
    <location>
        <begin position="133"/>
        <end position="174"/>
    </location>
</feature>
<feature type="compositionally biased region" description="Basic and acidic residues" evidence="1">
    <location>
        <begin position="1"/>
        <end position="14"/>
    </location>
</feature>
<feature type="region of interest" description="Disordered" evidence="1">
    <location>
        <begin position="1"/>
        <end position="80"/>
    </location>
</feature>
<feature type="compositionally biased region" description="Basic and acidic residues" evidence="1">
    <location>
        <begin position="133"/>
        <end position="142"/>
    </location>
</feature>
<accession>A6G9Z3</accession>
<dbReference type="Proteomes" id="UP000005801">
    <property type="component" value="Unassembled WGS sequence"/>
</dbReference>
<dbReference type="EMBL" id="ABCS01000048">
    <property type="protein sequence ID" value="EDM77318.1"/>
    <property type="molecule type" value="Genomic_DNA"/>
</dbReference>
<evidence type="ECO:0000313" key="2">
    <source>
        <dbReference type="EMBL" id="EDM77318.1"/>
    </source>
</evidence>
<dbReference type="InterPro" id="IPR013207">
    <property type="entry name" value="LGFP"/>
</dbReference>
<sequence length="1040" mass="115637">MTRKPSSKDHAENHRRSKLGLRKRPRRPLSRDPEDELREGPRASAKDEPREEREVDRRWRELLGRARSRPREAALLTHLRAGSDHTRDSLMRTLASATRARPLADVEHPKLEARLRKLIAKLDSGEQKRLAKLGADELEKGKPKGRAPKLKLPRDPRAARPPRNPPRVRPAAQLKKSASHLLPLIPSASASSTLESSSIQPLPPPITSQQWLEDVQEVLQEHQSAALAIAAKYESLGNDQKMMGDPQGSLENLGGRWFLQRYTRGLIYHHAPRRTPALYTVGNDYLRSVAKAYMEGGGHEGPLGLPWASVRPTTVGDGEICAFDNGIACRVPRGDTKILDNWDIAGRWIAEGREAGRLGFPGYSVRETTTAAGTPGYYAKFEHGRIFTSEQTGTHIVEDLIAREYIRQRSKFGFPTTDMQWMHLRIWQVTHFETGAVFVTGVGGREFRSLYGPLYAAWRNLDLSPAVGPMKYAPTPVERVVGWDTTKTWELALLHRDDQTLVMHRRSFDRWQHLVGSSLQNEIGHPTHSEVQNPSEGYSIARCTHGVILRRDQDAVWMPQAMYAMWTAGGHHPWPKLARELTVKGERALEVRLGDDEALLSSDHGLVWLEGPWLAAWRAHDHELGLPTGPVANSPYQATGGWTPGLHLPCVDGVLWQNPLTPTQIHFVERALFDEWIRHGGISGPLGPITGSSLDLRRRPTPAANSVEVGRKLRCYSGTVYAWQGGPSHALWGAAEDCYRRADEADGILGELRGSGGTTDRVHCQHGWIIPGLFGVFAMPDTIYERWQAEGGRDKLGLPAEDATLLDRREADVIRTQRFQGGRIAHYPDGRVLTFGLTAKVQLIVANVHARDRTSDPGKSDEMAMVVTAIGAGGHKGKNSIDLGRYRHNEYDGTDRLLFAYMMHRGVGWPKSYAALVAPVERDHGGLNAIGQELFDAAEEVLTDYLGDAFGSFAEAVSGGVPIVRWLVDEGLDLLFESIVGSIFEAIVEGINDDAFRPQMITFSLLDGANGYMSPIEELTFSGHGGIYDIGFRWKVVYDD</sequence>
<evidence type="ECO:0000313" key="3">
    <source>
        <dbReference type="Proteomes" id="UP000005801"/>
    </source>
</evidence>
<feature type="compositionally biased region" description="Basic residues" evidence="1">
    <location>
        <begin position="15"/>
        <end position="28"/>
    </location>
</feature>
<dbReference type="RefSeq" id="WP_006973535.1">
    <property type="nucleotide sequence ID" value="NZ_ABCS01000048.1"/>
</dbReference>
<protein>
    <submittedName>
        <fullName evidence="2">Uncharacterized protein</fullName>
    </submittedName>
</protein>
<dbReference type="Pfam" id="PF08310">
    <property type="entry name" value="LGFP"/>
    <property type="match status" value="1"/>
</dbReference>
<feature type="compositionally biased region" description="Basic and acidic residues" evidence="1">
    <location>
        <begin position="38"/>
        <end position="72"/>
    </location>
</feature>
<name>A6G9Z3_9BACT</name>
<evidence type="ECO:0000256" key="1">
    <source>
        <dbReference type="SAM" id="MobiDB-lite"/>
    </source>
</evidence>
<reference evidence="2 3" key="1">
    <citation type="submission" date="2007-06" db="EMBL/GenBank/DDBJ databases">
        <authorList>
            <person name="Shimkets L."/>
            <person name="Ferriera S."/>
            <person name="Johnson J."/>
            <person name="Kravitz S."/>
            <person name="Beeson K."/>
            <person name="Sutton G."/>
            <person name="Rogers Y.-H."/>
            <person name="Friedman R."/>
            <person name="Frazier M."/>
            <person name="Venter J.C."/>
        </authorList>
    </citation>
    <scope>NUCLEOTIDE SEQUENCE [LARGE SCALE GENOMIC DNA]</scope>
    <source>
        <strain evidence="2 3">SIR-1</strain>
    </source>
</reference>
<gene>
    <name evidence="2" type="ORF">PPSIR1_26413</name>
</gene>
<dbReference type="STRING" id="391625.PPSIR1_26413"/>
<organism evidence="2 3">
    <name type="scientific">Plesiocystis pacifica SIR-1</name>
    <dbReference type="NCBI Taxonomy" id="391625"/>
    <lineage>
        <taxon>Bacteria</taxon>
        <taxon>Pseudomonadati</taxon>
        <taxon>Myxococcota</taxon>
        <taxon>Polyangia</taxon>
        <taxon>Nannocystales</taxon>
        <taxon>Nannocystaceae</taxon>
        <taxon>Plesiocystis</taxon>
    </lineage>
</organism>
<keyword evidence="3" id="KW-1185">Reference proteome</keyword>
<dbReference type="OrthoDB" id="4527292at2"/>
<dbReference type="AlphaFoldDB" id="A6G9Z3"/>
<proteinExistence type="predicted"/>
<comment type="caution">
    <text evidence="2">The sequence shown here is derived from an EMBL/GenBank/DDBJ whole genome shotgun (WGS) entry which is preliminary data.</text>
</comment>
<dbReference type="eggNOG" id="COG5479">
    <property type="taxonomic scope" value="Bacteria"/>
</dbReference>